<dbReference type="GO" id="GO:0005829">
    <property type="term" value="C:cytosol"/>
    <property type="evidence" value="ECO:0007669"/>
    <property type="project" value="TreeGrafter"/>
</dbReference>
<accession>A0A7W6IGN8</accession>
<evidence type="ECO:0000256" key="3">
    <source>
        <dbReference type="ARBA" id="ARBA00022490"/>
    </source>
</evidence>
<dbReference type="Gene3D" id="3.30.160.880">
    <property type="entry name" value="Cell division protein ZapA protomer, N-terminal domain"/>
    <property type="match status" value="1"/>
</dbReference>
<evidence type="ECO:0000256" key="2">
    <source>
        <dbReference type="ARBA" id="ARBA00015195"/>
    </source>
</evidence>
<proteinExistence type="predicted"/>
<dbReference type="GO" id="GO:0000917">
    <property type="term" value="P:division septum assembly"/>
    <property type="evidence" value="ECO:0007669"/>
    <property type="project" value="UniProtKB-KW"/>
</dbReference>
<evidence type="ECO:0000256" key="5">
    <source>
        <dbReference type="ARBA" id="ARBA00023210"/>
    </source>
</evidence>
<evidence type="ECO:0000313" key="11">
    <source>
        <dbReference type="Proteomes" id="UP000519439"/>
    </source>
</evidence>
<comment type="subunit">
    <text evidence="8">Homodimer. Interacts with FtsZ.</text>
</comment>
<dbReference type="InterPro" id="IPR007838">
    <property type="entry name" value="Cell_div_ZapA-like"/>
</dbReference>
<dbReference type="AlphaFoldDB" id="A0A7W6IGN8"/>
<dbReference type="GO" id="GO:0043093">
    <property type="term" value="P:FtsZ-dependent cytokinesis"/>
    <property type="evidence" value="ECO:0007669"/>
    <property type="project" value="TreeGrafter"/>
</dbReference>
<dbReference type="GO" id="GO:0030428">
    <property type="term" value="C:cell septum"/>
    <property type="evidence" value="ECO:0007669"/>
    <property type="project" value="TreeGrafter"/>
</dbReference>
<evidence type="ECO:0000256" key="8">
    <source>
        <dbReference type="ARBA" id="ARBA00026068"/>
    </source>
</evidence>
<dbReference type="PANTHER" id="PTHR34981">
    <property type="entry name" value="CELL DIVISION PROTEIN ZAPA"/>
    <property type="match status" value="1"/>
</dbReference>
<comment type="function">
    <text evidence="7">Activator of cell division through the inhibition of FtsZ GTPase activity, therefore promoting FtsZ assembly into bundles of protofilaments necessary for the formation of the division Z ring. It is recruited early at mid-cell but it is not essential for cell division.</text>
</comment>
<evidence type="ECO:0000256" key="7">
    <source>
        <dbReference type="ARBA" id="ARBA00024910"/>
    </source>
</evidence>
<evidence type="ECO:0000313" key="10">
    <source>
        <dbReference type="EMBL" id="MBB4041127.1"/>
    </source>
</evidence>
<evidence type="ECO:0000256" key="9">
    <source>
        <dbReference type="ARBA" id="ARBA00033158"/>
    </source>
</evidence>
<evidence type="ECO:0000256" key="4">
    <source>
        <dbReference type="ARBA" id="ARBA00022618"/>
    </source>
</evidence>
<dbReference type="InterPro" id="IPR042233">
    <property type="entry name" value="Cell_div_ZapA_N"/>
</dbReference>
<comment type="subcellular location">
    <subcellularLocation>
        <location evidence="1">Cytoplasm</location>
    </subcellularLocation>
</comment>
<dbReference type="Proteomes" id="UP000519439">
    <property type="component" value="Unassembled WGS sequence"/>
</dbReference>
<gene>
    <name evidence="10" type="ORF">GGR34_002790</name>
</gene>
<keyword evidence="5" id="KW-0717">Septation</keyword>
<keyword evidence="11" id="KW-1185">Reference proteome</keyword>
<organism evidence="10 11">
    <name type="scientific">Microvirga flocculans</name>
    <dbReference type="NCBI Taxonomy" id="217168"/>
    <lineage>
        <taxon>Bacteria</taxon>
        <taxon>Pseudomonadati</taxon>
        <taxon>Pseudomonadota</taxon>
        <taxon>Alphaproteobacteria</taxon>
        <taxon>Hyphomicrobiales</taxon>
        <taxon>Methylobacteriaceae</taxon>
        <taxon>Microvirga</taxon>
    </lineage>
</organism>
<dbReference type="EMBL" id="JACIDC010000009">
    <property type="protein sequence ID" value="MBB4041127.1"/>
    <property type="molecule type" value="Genomic_DNA"/>
</dbReference>
<dbReference type="RefSeq" id="WP_027316473.1">
    <property type="nucleotide sequence ID" value="NZ_JACIDC010000009.1"/>
</dbReference>
<dbReference type="Pfam" id="PF05164">
    <property type="entry name" value="ZapA"/>
    <property type="match status" value="1"/>
</dbReference>
<dbReference type="GO" id="GO:0000921">
    <property type="term" value="P:septin ring assembly"/>
    <property type="evidence" value="ECO:0007669"/>
    <property type="project" value="TreeGrafter"/>
</dbReference>
<keyword evidence="4 10" id="KW-0132">Cell division</keyword>
<dbReference type="InterPro" id="IPR036192">
    <property type="entry name" value="Cell_div_ZapA-like_sf"/>
</dbReference>
<comment type="caution">
    <text evidence="10">The sequence shown here is derived from an EMBL/GenBank/DDBJ whole genome shotgun (WGS) entry which is preliminary data.</text>
</comment>
<dbReference type="PANTHER" id="PTHR34981:SF1">
    <property type="entry name" value="CELL DIVISION PROTEIN ZAPA"/>
    <property type="match status" value="1"/>
</dbReference>
<protein>
    <recommendedName>
        <fullName evidence="2">Cell division protein ZapA</fullName>
    </recommendedName>
    <alternativeName>
        <fullName evidence="9">Z ring-associated protein ZapA</fullName>
    </alternativeName>
</protein>
<evidence type="ECO:0000256" key="1">
    <source>
        <dbReference type="ARBA" id="ARBA00004496"/>
    </source>
</evidence>
<evidence type="ECO:0000256" key="6">
    <source>
        <dbReference type="ARBA" id="ARBA00023306"/>
    </source>
</evidence>
<sequence length="122" mass="13253">MAQVTVTIAGQTYRMACAEGEEQHLEGLAAAYDARIAEMRATFGEIGDLRLHVMAALSHADELYDARRRLSGLEAEMAALKRLVSSPDERMQLVEARLAEGVQRAAERIEELARSLNGAGPG</sequence>
<keyword evidence="3" id="KW-0963">Cytoplasm</keyword>
<reference evidence="10 11" key="1">
    <citation type="submission" date="2020-08" db="EMBL/GenBank/DDBJ databases">
        <title>Genomic Encyclopedia of Type Strains, Phase IV (KMG-IV): sequencing the most valuable type-strain genomes for metagenomic binning, comparative biology and taxonomic classification.</title>
        <authorList>
            <person name="Goeker M."/>
        </authorList>
    </citation>
    <scope>NUCLEOTIDE SEQUENCE [LARGE SCALE GENOMIC DNA]</scope>
    <source>
        <strain evidence="10 11">DSM 15743</strain>
    </source>
</reference>
<name>A0A7W6IGN8_9HYPH</name>
<dbReference type="SUPFAM" id="SSF102829">
    <property type="entry name" value="Cell division protein ZapA-like"/>
    <property type="match status" value="1"/>
</dbReference>
<dbReference type="GO" id="GO:0032153">
    <property type="term" value="C:cell division site"/>
    <property type="evidence" value="ECO:0007669"/>
    <property type="project" value="TreeGrafter"/>
</dbReference>
<keyword evidence="6" id="KW-0131">Cell cycle</keyword>